<protein>
    <submittedName>
        <fullName evidence="1">Uncharacterized protein</fullName>
    </submittedName>
</protein>
<evidence type="ECO:0000313" key="2">
    <source>
        <dbReference type="Proteomes" id="UP001596447"/>
    </source>
</evidence>
<dbReference type="EMBL" id="JBHTAR010000004">
    <property type="protein sequence ID" value="MFC7198508.1"/>
    <property type="molecule type" value="Genomic_DNA"/>
</dbReference>
<proteinExistence type="predicted"/>
<gene>
    <name evidence="1" type="ORF">ACFQJ9_03395</name>
</gene>
<accession>A0ABD5Z024</accession>
<evidence type="ECO:0000313" key="1">
    <source>
        <dbReference type="EMBL" id="MFC7198508.1"/>
    </source>
</evidence>
<dbReference type="RefSeq" id="WP_382216018.1">
    <property type="nucleotide sequence ID" value="NZ_JBHTAR010000004.1"/>
</dbReference>
<name>A0ABD5Z024_9EURY</name>
<comment type="caution">
    <text evidence="1">The sequence shown here is derived from an EMBL/GenBank/DDBJ whole genome shotgun (WGS) entry which is preliminary data.</text>
</comment>
<organism evidence="1 2">
    <name type="scientific">Halospeciosus flavus</name>
    <dbReference type="NCBI Taxonomy" id="3032283"/>
    <lineage>
        <taxon>Archaea</taxon>
        <taxon>Methanobacteriati</taxon>
        <taxon>Methanobacteriota</taxon>
        <taxon>Stenosarchaea group</taxon>
        <taxon>Halobacteria</taxon>
        <taxon>Halobacteriales</taxon>
        <taxon>Halobacteriaceae</taxon>
        <taxon>Halospeciosus</taxon>
    </lineage>
</organism>
<dbReference type="AlphaFoldDB" id="A0ABD5Z024"/>
<reference evidence="1 2" key="1">
    <citation type="journal article" date="2019" name="Int. J. Syst. Evol. Microbiol.">
        <title>The Global Catalogue of Microorganisms (GCM) 10K type strain sequencing project: providing services to taxonomists for standard genome sequencing and annotation.</title>
        <authorList>
            <consortium name="The Broad Institute Genomics Platform"/>
            <consortium name="The Broad Institute Genome Sequencing Center for Infectious Disease"/>
            <person name="Wu L."/>
            <person name="Ma J."/>
        </authorList>
    </citation>
    <scope>NUCLEOTIDE SEQUENCE [LARGE SCALE GENOMIC DNA]</scope>
    <source>
        <strain evidence="1 2">XZGYJ-43</strain>
    </source>
</reference>
<dbReference type="Proteomes" id="UP001596447">
    <property type="component" value="Unassembled WGS sequence"/>
</dbReference>
<sequence length="74" mass="8180">MDGGDAEVPCMIWPNRHRNMDAELEDRTEVILAWTAVEGRVVAGTNDGRLISRDEDGTWADAGQVLAEIRSLLN</sequence>
<keyword evidence="2" id="KW-1185">Reference proteome</keyword>